<dbReference type="PANTHER" id="PTHR44846">
    <property type="entry name" value="MANNOSYL-D-GLYCERATE TRANSPORT/METABOLISM SYSTEM REPRESSOR MNGR-RELATED"/>
    <property type="match status" value="1"/>
</dbReference>
<gene>
    <name evidence="5" type="ORF">D3P05_10175</name>
</gene>
<sequence length="241" mass="26995">MTDKQAGQSLAPPSAKAQHIAAEVRRRIVDREWRQGDRIPDEADLAVEFGVARATVNKALQLLADEGLLDRKRRAGTRVTINPVRKATISIPIVREQIEQAGMEYGHRVVAQRRSPLPADIAARIGLPEGEQLIHLRAVHYGDGRPYQLEDRWINPRAVPGLEQVDFRQVNANEWLVRNAPYLRAEMAFSAANADAREARLLQTRRGQALLILQRSTWNDAGPITTVRLACHPGYVMNAQN</sequence>
<organism evidence="5 6">
    <name type="scientific">Paracoccus siganidrum</name>
    <dbReference type="NCBI Taxonomy" id="1276757"/>
    <lineage>
        <taxon>Bacteria</taxon>
        <taxon>Pseudomonadati</taxon>
        <taxon>Pseudomonadota</taxon>
        <taxon>Alphaproteobacteria</taxon>
        <taxon>Rhodobacterales</taxon>
        <taxon>Paracoccaceae</taxon>
        <taxon>Paracoccus</taxon>
    </lineage>
</organism>
<evidence type="ECO:0000256" key="3">
    <source>
        <dbReference type="ARBA" id="ARBA00023163"/>
    </source>
</evidence>
<comment type="caution">
    <text evidence="5">The sequence shown here is derived from an EMBL/GenBank/DDBJ whole genome shotgun (WGS) entry which is preliminary data.</text>
</comment>
<dbReference type="InterPro" id="IPR000524">
    <property type="entry name" value="Tscrpt_reg_HTH_GntR"/>
</dbReference>
<protein>
    <submittedName>
        <fullName evidence="5">UTRA domain-containing protein</fullName>
    </submittedName>
</protein>
<dbReference type="InterPro" id="IPR050679">
    <property type="entry name" value="Bact_HTH_transcr_reg"/>
</dbReference>
<dbReference type="PANTHER" id="PTHR44846:SF16">
    <property type="entry name" value="TRANSCRIPTIONAL REGULATOR PHNF-RELATED"/>
    <property type="match status" value="1"/>
</dbReference>
<keyword evidence="1" id="KW-0805">Transcription regulation</keyword>
<dbReference type="GO" id="GO:0003677">
    <property type="term" value="F:DNA binding"/>
    <property type="evidence" value="ECO:0007669"/>
    <property type="project" value="UniProtKB-KW"/>
</dbReference>
<dbReference type="SMART" id="SM00345">
    <property type="entry name" value="HTH_GNTR"/>
    <property type="match status" value="1"/>
</dbReference>
<dbReference type="InterPro" id="IPR011663">
    <property type="entry name" value="UTRA"/>
</dbReference>
<dbReference type="PROSITE" id="PS50949">
    <property type="entry name" value="HTH_GNTR"/>
    <property type="match status" value="1"/>
</dbReference>
<evidence type="ECO:0000313" key="6">
    <source>
        <dbReference type="Proteomes" id="UP000283587"/>
    </source>
</evidence>
<dbReference type="OrthoDB" id="9808698at2"/>
<feature type="domain" description="HTH gntR-type" evidence="4">
    <location>
        <begin position="14"/>
        <end position="82"/>
    </location>
</feature>
<evidence type="ECO:0000256" key="2">
    <source>
        <dbReference type="ARBA" id="ARBA00023125"/>
    </source>
</evidence>
<keyword evidence="3" id="KW-0804">Transcription</keyword>
<dbReference type="AlphaFoldDB" id="A0A419A797"/>
<dbReference type="Gene3D" id="3.40.1410.10">
    <property type="entry name" value="Chorismate lyase-like"/>
    <property type="match status" value="1"/>
</dbReference>
<evidence type="ECO:0000259" key="4">
    <source>
        <dbReference type="PROSITE" id="PS50949"/>
    </source>
</evidence>
<evidence type="ECO:0000256" key="1">
    <source>
        <dbReference type="ARBA" id="ARBA00023015"/>
    </source>
</evidence>
<dbReference type="CDD" id="cd07377">
    <property type="entry name" value="WHTH_GntR"/>
    <property type="match status" value="1"/>
</dbReference>
<keyword evidence="2" id="KW-0238">DNA-binding</keyword>
<keyword evidence="6" id="KW-1185">Reference proteome</keyword>
<accession>A0A419A797</accession>
<dbReference type="PRINTS" id="PR00035">
    <property type="entry name" value="HTHGNTR"/>
</dbReference>
<dbReference type="InterPro" id="IPR036388">
    <property type="entry name" value="WH-like_DNA-bd_sf"/>
</dbReference>
<dbReference type="Gene3D" id="1.10.10.10">
    <property type="entry name" value="Winged helix-like DNA-binding domain superfamily/Winged helix DNA-binding domain"/>
    <property type="match status" value="1"/>
</dbReference>
<reference evidence="6" key="1">
    <citation type="submission" date="2018-09" db="EMBL/GenBank/DDBJ databases">
        <title>Paracoccus onubensis nov. sp. a moderate halophilic bacterium isolated from Gruta de las Maravillas (Aracena, Spain).</title>
        <authorList>
            <person name="Jurado V."/>
            <person name="Gutierrez-Patricio S."/>
            <person name="Gonzalez-Pimentel J.L."/>
            <person name="Miller A.Z."/>
            <person name="Laiz L."/>
            <person name="Saiz-Jimenez C."/>
        </authorList>
    </citation>
    <scope>NUCLEOTIDE SEQUENCE [LARGE SCALE GENOMIC DNA]</scope>
    <source>
        <strain evidence="6">DSM 26381</strain>
    </source>
</reference>
<dbReference type="InterPro" id="IPR028978">
    <property type="entry name" value="Chorismate_lyase_/UTRA_dom_sf"/>
</dbReference>
<name>A0A419A797_9RHOB</name>
<dbReference type="Pfam" id="PF07702">
    <property type="entry name" value="UTRA"/>
    <property type="match status" value="1"/>
</dbReference>
<proteinExistence type="predicted"/>
<dbReference type="SUPFAM" id="SSF64288">
    <property type="entry name" value="Chorismate lyase-like"/>
    <property type="match status" value="1"/>
</dbReference>
<evidence type="ECO:0000313" key="5">
    <source>
        <dbReference type="EMBL" id="RJL16358.1"/>
    </source>
</evidence>
<dbReference type="GO" id="GO:0003700">
    <property type="term" value="F:DNA-binding transcription factor activity"/>
    <property type="evidence" value="ECO:0007669"/>
    <property type="project" value="InterPro"/>
</dbReference>
<dbReference type="RefSeq" id="WP_119898056.1">
    <property type="nucleotide sequence ID" value="NZ_QNRC01000003.1"/>
</dbReference>
<dbReference type="SMART" id="SM00866">
    <property type="entry name" value="UTRA"/>
    <property type="match status" value="1"/>
</dbReference>
<dbReference type="EMBL" id="QZEW01000036">
    <property type="protein sequence ID" value="RJL16358.1"/>
    <property type="molecule type" value="Genomic_DNA"/>
</dbReference>
<dbReference type="InterPro" id="IPR036390">
    <property type="entry name" value="WH_DNA-bd_sf"/>
</dbReference>
<dbReference type="Proteomes" id="UP000283587">
    <property type="component" value="Unassembled WGS sequence"/>
</dbReference>
<dbReference type="SUPFAM" id="SSF46785">
    <property type="entry name" value="Winged helix' DNA-binding domain"/>
    <property type="match status" value="1"/>
</dbReference>
<dbReference type="Pfam" id="PF00392">
    <property type="entry name" value="GntR"/>
    <property type="match status" value="1"/>
</dbReference>